<evidence type="ECO:0000259" key="2">
    <source>
        <dbReference type="Pfam" id="PF13660"/>
    </source>
</evidence>
<dbReference type="HOGENOM" id="CLU_032279_1_1_0"/>
<accession>W0RLZ9</accession>
<feature type="domain" description="MOFRL-associated" evidence="2">
    <location>
        <begin position="1"/>
        <end position="228"/>
    </location>
</feature>
<proteinExistence type="predicted"/>
<dbReference type="OrthoDB" id="9766552at2"/>
<dbReference type="eggNOG" id="COG2379">
    <property type="taxonomic scope" value="Bacteria"/>
</dbReference>
<dbReference type="PANTHER" id="PTHR12227">
    <property type="entry name" value="GLYCERATE KINASE"/>
    <property type="match status" value="1"/>
</dbReference>
<dbReference type="GO" id="GO:0008887">
    <property type="term" value="F:glycerate kinase activity"/>
    <property type="evidence" value="ECO:0007669"/>
    <property type="project" value="InterPro"/>
</dbReference>
<dbReference type="InterPro" id="IPR037035">
    <property type="entry name" value="GK-like_C_sf"/>
</dbReference>
<evidence type="ECO:0008006" key="5">
    <source>
        <dbReference type="Google" id="ProtNLM"/>
    </source>
</evidence>
<dbReference type="InterPro" id="IPR025286">
    <property type="entry name" value="MOFRL_assoc_dom"/>
</dbReference>
<dbReference type="InterPro" id="IPR007835">
    <property type="entry name" value="MOFRL"/>
</dbReference>
<feature type="domain" description="MOFRL" evidence="1">
    <location>
        <begin position="310"/>
        <end position="416"/>
    </location>
</feature>
<dbReference type="EMBL" id="CP007128">
    <property type="protein sequence ID" value="AHG91771.1"/>
    <property type="molecule type" value="Genomic_DNA"/>
</dbReference>
<dbReference type="STRING" id="861299.J421_4234"/>
<dbReference type="InterPro" id="IPR039760">
    <property type="entry name" value="MOFRL_protein"/>
</dbReference>
<dbReference type="Pfam" id="PF05161">
    <property type="entry name" value="MOFRL"/>
    <property type="match status" value="1"/>
</dbReference>
<dbReference type="InterPro" id="IPR038614">
    <property type="entry name" value="GK_N_sf"/>
</dbReference>
<dbReference type="PATRIC" id="fig|861299.3.peg.4291"/>
<dbReference type="SUPFAM" id="SSF82544">
    <property type="entry name" value="GckA/TtuD-like"/>
    <property type="match status" value="1"/>
</dbReference>
<dbReference type="RefSeq" id="WP_025413209.1">
    <property type="nucleotide sequence ID" value="NZ_CP007128.1"/>
</dbReference>
<evidence type="ECO:0000313" key="4">
    <source>
        <dbReference type="Proteomes" id="UP000019151"/>
    </source>
</evidence>
<name>W0RLZ9_9BACT</name>
<dbReference type="GO" id="GO:0005737">
    <property type="term" value="C:cytoplasm"/>
    <property type="evidence" value="ECO:0007669"/>
    <property type="project" value="TreeGrafter"/>
</dbReference>
<dbReference type="Pfam" id="PF13660">
    <property type="entry name" value="DUF4147"/>
    <property type="match status" value="1"/>
</dbReference>
<dbReference type="Gene3D" id="3.40.1480.10">
    <property type="entry name" value="MOFRL domain"/>
    <property type="match status" value="1"/>
</dbReference>
<dbReference type="AlphaFoldDB" id="W0RLZ9"/>
<dbReference type="KEGG" id="gba:J421_4234"/>
<sequence length="435" mass="42857">MFSSALAAVHPGPVTAVTLDGIALPDPPGGVHLLAIGKGAHAMAGAAVEALARRGACPAGGVIVAATPGAPPHPALEAVVGDHPVPGPGSRAAADAVVRAAARVRPDDLAVVLLSGGASSLVGAPVPDVGPDELAALTGVLLGAGGDIALVNGVRRRVARWGAGRLAVALAPARVACLVLSDVPGYDAALVGSGPCAPDATPAADVIAQLEAIGAWARVPDGVRRRLERAARGEPDVPPADDDAFRRVRIELLADNDTAVRAAADAARAAGFHTVAHDERLAGEARALGAAIGATLRAAAESLPLGGRVVHVWGGEPAVTLGDAGPDARGGRMQELALAAAESIRGARVVLLAAGTDGRDGPTDAAGAIVDGDTWDRMLAAGRDPAADLAAHRSHAALDAAGALLRTGPTGTNVADLVIACVAAPEPTVSRSDAP</sequence>
<dbReference type="Gene3D" id="3.40.50.10180">
    <property type="entry name" value="Glycerate kinase, MOFRL-like N-terminal domain"/>
    <property type="match status" value="1"/>
</dbReference>
<protein>
    <recommendedName>
        <fullName evidence="5">MOFRL domain protein</fullName>
    </recommendedName>
</protein>
<dbReference type="PANTHER" id="PTHR12227:SF0">
    <property type="entry name" value="GLYCERATE KINASE"/>
    <property type="match status" value="1"/>
</dbReference>
<organism evidence="3 4">
    <name type="scientific">Gemmatirosa kalamazoonensis</name>
    <dbReference type="NCBI Taxonomy" id="861299"/>
    <lineage>
        <taxon>Bacteria</taxon>
        <taxon>Pseudomonadati</taxon>
        <taxon>Gemmatimonadota</taxon>
        <taxon>Gemmatimonadia</taxon>
        <taxon>Gemmatimonadales</taxon>
        <taxon>Gemmatimonadaceae</taxon>
        <taxon>Gemmatirosa</taxon>
    </lineage>
</organism>
<dbReference type="Proteomes" id="UP000019151">
    <property type="component" value="Chromosome"/>
</dbReference>
<reference evidence="3 4" key="1">
    <citation type="journal article" date="2014" name="Genome Announc.">
        <title>Genome Sequence and Methylome of Soil Bacterium Gemmatirosa kalamazoonensis KBS708T, a Member of the Rarely Cultivated Gemmatimonadetes Phylum.</title>
        <authorList>
            <person name="Debruyn J.M."/>
            <person name="Radosevich M."/>
            <person name="Wommack K.E."/>
            <person name="Polson S.W."/>
            <person name="Hauser L.J."/>
            <person name="Fawaz M.N."/>
            <person name="Korlach J."/>
            <person name="Tsai Y.C."/>
        </authorList>
    </citation>
    <scope>NUCLEOTIDE SEQUENCE [LARGE SCALE GENOMIC DNA]</scope>
    <source>
        <strain evidence="3 4">KBS708</strain>
    </source>
</reference>
<gene>
    <name evidence="3" type="ORF">J421_4234</name>
</gene>
<evidence type="ECO:0000313" key="3">
    <source>
        <dbReference type="EMBL" id="AHG91771.1"/>
    </source>
</evidence>
<keyword evidence="4" id="KW-1185">Reference proteome</keyword>
<dbReference type="InParanoid" id="W0RLZ9"/>
<evidence type="ECO:0000259" key="1">
    <source>
        <dbReference type="Pfam" id="PF05161"/>
    </source>
</evidence>